<keyword evidence="4" id="KW-0658">Purine biosynthesis</keyword>
<sequence length="264" mass="29798">MDGSIYARMLLHQLQDEANITPCAIAIRTPWTWKRMRSELRRDGARLLRKVKRKMVFGHRGETLVSNGVETLTALARTRGLEGVGLSQLAQVAQVPVATFADHNDPDCLGFLQQAQPDVIAFTGGGLIRKKLLSLAPHGVLNAHMGILPQWRGMDVVEWPVLSTPQPFGADLGITLHRMDSGVDTGPILLRRVCQVLPEDDFALIRRRLERMMWECMLDALRGLRDGALTPEPQLQEQGRQYYVMHPRIEELANRRLADWLETL</sequence>
<organism evidence="6 7">
    <name type="scientific">Magnetofaba australis IT-1</name>
    <dbReference type="NCBI Taxonomy" id="1434232"/>
    <lineage>
        <taxon>Bacteria</taxon>
        <taxon>Pseudomonadati</taxon>
        <taxon>Pseudomonadota</taxon>
        <taxon>Magnetococcia</taxon>
        <taxon>Magnetococcales</taxon>
        <taxon>Magnetococcaceae</taxon>
        <taxon>Magnetofaba</taxon>
    </lineage>
</organism>
<name>A0A1Y2K811_9PROT</name>
<evidence type="ECO:0000256" key="1">
    <source>
        <dbReference type="ARBA" id="ARBA00005054"/>
    </source>
</evidence>
<accession>A0A1Y2K811</accession>
<evidence type="ECO:0000256" key="4">
    <source>
        <dbReference type="ARBA" id="ARBA00022755"/>
    </source>
</evidence>
<dbReference type="Proteomes" id="UP000194003">
    <property type="component" value="Unassembled WGS sequence"/>
</dbReference>
<evidence type="ECO:0000256" key="2">
    <source>
        <dbReference type="ARBA" id="ARBA00012254"/>
    </source>
</evidence>
<dbReference type="InterPro" id="IPR036477">
    <property type="entry name" value="Formyl_transf_N_sf"/>
</dbReference>
<comment type="caution">
    <text evidence="6">The sequence shown here is derived from an EMBL/GenBank/DDBJ whole genome shotgun (WGS) entry which is preliminary data.</text>
</comment>
<dbReference type="SUPFAM" id="SSF53328">
    <property type="entry name" value="Formyltransferase"/>
    <property type="match status" value="1"/>
</dbReference>
<protein>
    <recommendedName>
        <fullName evidence="2">phosphoribosylglycinamide formyltransferase 1</fullName>
        <ecNumber evidence="2">2.1.2.2</ecNumber>
    </recommendedName>
</protein>
<proteinExistence type="predicted"/>
<dbReference type="GO" id="GO:0004644">
    <property type="term" value="F:phosphoribosylglycinamide formyltransferase activity"/>
    <property type="evidence" value="ECO:0007669"/>
    <property type="project" value="UniProtKB-EC"/>
</dbReference>
<dbReference type="EC" id="2.1.2.2" evidence="2"/>
<dbReference type="GO" id="GO:0005829">
    <property type="term" value="C:cytosol"/>
    <property type="evidence" value="ECO:0007669"/>
    <property type="project" value="TreeGrafter"/>
</dbReference>
<keyword evidence="7" id="KW-1185">Reference proteome</keyword>
<feature type="domain" description="Formyl transferase N-terminal" evidence="5">
    <location>
        <begin position="100"/>
        <end position="219"/>
    </location>
</feature>
<dbReference type="Pfam" id="PF00551">
    <property type="entry name" value="Formyl_trans_N"/>
    <property type="match status" value="1"/>
</dbReference>
<evidence type="ECO:0000313" key="6">
    <source>
        <dbReference type="EMBL" id="OSM06142.1"/>
    </source>
</evidence>
<reference evidence="6 7" key="1">
    <citation type="journal article" date="2016" name="BMC Genomics">
        <title>Combined genomic and structural analyses of a cultured magnetotactic bacterium reveals its niche adaptation to a dynamic environment.</title>
        <authorList>
            <person name="Araujo A.C."/>
            <person name="Morillo V."/>
            <person name="Cypriano J."/>
            <person name="Teixeira L.C."/>
            <person name="Leao P."/>
            <person name="Lyra S."/>
            <person name="Almeida L.G."/>
            <person name="Bazylinski D.A."/>
            <person name="Vasconcellos A.T."/>
            <person name="Abreu F."/>
            <person name="Lins U."/>
        </authorList>
    </citation>
    <scope>NUCLEOTIDE SEQUENCE [LARGE SCALE GENOMIC DNA]</scope>
    <source>
        <strain evidence="6 7">IT-1</strain>
    </source>
</reference>
<dbReference type="STRING" id="1434232.MAIT1_01103"/>
<comment type="pathway">
    <text evidence="1">Purine metabolism; IMP biosynthesis via de novo pathway; N(2)-formyl-N(1)-(5-phospho-D-ribosyl)glycinamide from N(1)-(5-phospho-D-ribosyl)glycinamide (10-formyl THF route): step 1/1.</text>
</comment>
<evidence type="ECO:0000313" key="7">
    <source>
        <dbReference type="Proteomes" id="UP000194003"/>
    </source>
</evidence>
<dbReference type="PANTHER" id="PTHR43369:SF2">
    <property type="entry name" value="PHOSPHORIBOSYLGLYCINAMIDE FORMYLTRANSFERASE"/>
    <property type="match status" value="1"/>
</dbReference>
<dbReference type="InterPro" id="IPR002376">
    <property type="entry name" value="Formyl_transf_N"/>
</dbReference>
<keyword evidence="3" id="KW-0808">Transferase</keyword>
<dbReference type="AlphaFoldDB" id="A0A1Y2K811"/>
<evidence type="ECO:0000259" key="5">
    <source>
        <dbReference type="Pfam" id="PF00551"/>
    </source>
</evidence>
<dbReference type="EMBL" id="LVJN01000016">
    <property type="protein sequence ID" value="OSM06142.1"/>
    <property type="molecule type" value="Genomic_DNA"/>
</dbReference>
<dbReference type="Gene3D" id="3.40.50.12230">
    <property type="match status" value="1"/>
</dbReference>
<gene>
    <name evidence="6" type="ORF">MAIT1_01103</name>
</gene>
<dbReference type="PANTHER" id="PTHR43369">
    <property type="entry name" value="PHOSPHORIBOSYLGLYCINAMIDE FORMYLTRANSFERASE"/>
    <property type="match status" value="1"/>
</dbReference>
<dbReference type="GO" id="GO:0006189">
    <property type="term" value="P:'de novo' IMP biosynthetic process"/>
    <property type="evidence" value="ECO:0007669"/>
    <property type="project" value="TreeGrafter"/>
</dbReference>
<evidence type="ECO:0000256" key="3">
    <source>
        <dbReference type="ARBA" id="ARBA00022679"/>
    </source>
</evidence>